<name>A0ABV4D755_9LACT</name>
<keyword evidence="1 2" id="KW-0238">DNA-binding</keyword>
<dbReference type="SUPFAM" id="SSF46689">
    <property type="entry name" value="Homeodomain-like"/>
    <property type="match status" value="1"/>
</dbReference>
<keyword evidence="5" id="KW-1185">Reference proteome</keyword>
<feature type="domain" description="HTH tetR-type" evidence="3">
    <location>
        <begin position="5"/>
        <end position="65"/>
    </location>
</feature>
<dbReference type="InterPro" id="IPR009057">
    <property type="entry name" value="Homeodomain-like_sf"/>
</dbReference>
<dbReference type="EMBL" id="JBCLSH010000034">
    <property type="protein sequence ID" value="MEY8444213.1"/>
    <property type="molecule type" value="Genomic_DNA"/>
</dbReference>
<comment type="caution">
    <text evidence="4">The sequence shown here is derived from an EMBL/GenBank/DDBJ whole genome shotgun (WGS) entry which is preliminary data.</text>
</comment>
<evidence type="ECO:0000313" key="5">
    <source>
        <dbReference type="Proteomes" id="UP001565283"/>
    </source>
</evidence>
<evidence type="ECO:0000256" key="2">
    <source>
        <dbReference type="PROSITE-ProRule" id="PRU00335"/>
    </source>
</evidence>
<reference evidence="4 5" key="1">
    <citation type="submission" date="2024-03" db="EMBL/GenBank/DDBJ databases">
        <title>Mouse gut bacterial collection (mGBC) of GemPharmatech.</title>
        <authorList>
            <person name="He Y."/>
            <person name="Dong L."/>
            <person name="Wu D."/>
            <person name="Gao X."/>
            <person name="Lin Z."/>
        </authorList>
    </citation>
    <scope>NUCLEOTIDE SEQUENCE [LARGE SCALE GENOMIC DNA]</scope>
    <source>
        <strain evidence="4 5">61-15</strain>
    </source>
</reference>
<dbReference type="InterPro" id="IPR001647">
    <property type="entry name" value="HTH_TetR"/>
</dbReference>
<gene>
    <name evidence="4" type="ORF">AALA52_08225</name>
</gene>
<organism evidence="4 5">
    <name type="scientific">Lactococcus ileimucosae</name>
    <dbReference type="NCBI Taxonomy" id="2941329"/>
    <lineage>
        <taxon>Bacteria</taxon>
        <taxon>Bacillati</taxon>
        <taxon>Bacillota</taxon>
        <taxon>Bacilli</taxon>
        <taxon>Lactobacillales</taxon>
        <taxon>Streptococcaceae</taxon>
        <taxon>Lactococcus</taxon>
    </lineage>
</organism>
<evidence type="ECO:0000256" key="1">
    <source>
        <dbReference type="ARBA" id="ARBA00023125"/>
    </source>
</evidence>
<dbReference type="Proteomes" id="UP001565283">
    <property type="component" value="Unassembled WGS sequence"/>
</dbReference>
<dbReference type="PROSITE" id="PS50977">
    <property type="entry name" value="HTH_TETR_2"/>
    <property type="match status" value="1"/>
</dbReference>
<accession>A0ABV4D755</accession>
<evidence type="ECO:0000259" key="3">
    <source>
        <dbReference type="PROSITE" id="PS50977"/>
    </source>
</evidence>
<protein>
    <submittedName>
        <fullName evidence="4">TetR/AcrR family transcriptional regulator</fullName>
    </submittedName>
</protein>
<evidence type="ECO:0000313" key="4">
    <source>
        <dbReference type="EMBL" id="MEY8444213.1"/>
    </source>
</evidence>
<sequence length="188" mass="22499">MNQTKKKKKAILEVTARLLRERLISDISMDEIAWLAHVSKVTIFKYYENKNKLMNLVIRKELDFMVENIQKIIATDADFHETFHQIYHFKIKQIRLMTDIFLQNMMKQYAANPSFFDEDTRQIQHLVYQELFRKGRAEGQISEDYTDEDLFLYVDIISEGMKSIPLEILIKHSKNLTEMFLNSLKKRE</sequence>
<dbReference type="Pfam" id="PF00440">
    <property type="entry name" value="TetR_N"/>
    <property type="match status" value="1"/>
</dbReference>
<dbReference type="Gene3D" id="1.10.357.10">
    <property type="entry name" value="Tetracycline Repressor, domain 2"/>
    <property type="match status" value="1"/>
</dbReference>
<dbReference type="RefSeq" id="WP_369948665.1">
    <property type="nucleotide sequence ID" value="NZ_JBCLSH010000034.1"/>
</dbReference>
<feature type="DNA-binding region" description="H-T-H motif" evidence="2">
    <location>
        <begin position="28"/>
        <end position="47"/>
    </location>
</feature>
<proteinExistence type="predicted"/>